<dbReference type="EMBL" id="PXZO01000019">
    <property type="protein sequence ID" value="PSK10685.1"/>
    <property type="molecule type" value="Genomic_DNA"/>
</dbReference>
<name>A0ABX5FQW3_9BACL</name>
<evidence type="ECO:0000313" key="2">
    <source>
        <dbReference type="Proteomes" id="UP000241645"/>
    </source>
</evidence>
<protein>
    <submittedName>
        <fullName evidence="1">Uncharacterized protein</fullName>
    </submittedName>
</protein>
<reference evidence="1 2" key="1">
    <citation type="submission" date="2018-03" db="EMBL/GenBank/DDBJ databases">
        <title>Brevisbacillus phylogenomics.</title>
        <authorList>
            <person name="Dunlap C."/>
        </authorList>
    </citation>
    <scope>NUCLEOTIDE SEQUENCE [LARGE SCALE GENOMIC DNA]</scope>
    <source>
        <strain evidence="1 2">NRRL B-41110</strain>
    </source>
</reference>
<sequence length="62" mass="7025">MVMKTDNLKNDNGAGENNSFSISSIFIYSCLVEVARKLMAKATCKFLSKNNPYHVEKILPHY</sequence>
<proteinExistence type="predicted"/>
<dbReference type="PROSITE" id="PS51257">
    <property type="entry name" value="PROKAR_LIPOPROTEIN"/>
    <property type="match status" value="1"/>
</dbReference>
<organism evidence="1 2">
    <name type="scientific">Brevibacillus porteri</name>
    <dbReference type="NCBI Taxonomy" id="2126350"/>
    <lineage>
        <taxon>Bacteria</taxon>
        <taxon>Bacillati</taxon>
        <taxon>Bacillota</taxon>
        <taxon>Bacilli</taxon>
        <taxon>Bacillales</taxon>
        <taxon>Paenibacillaceae</taxon>
        <taxon>Brevibacillus</taxon>
    </lineage>
</organism>
<accession>A0ABX5FQW3</accession>
<dbReference type="Proteomes" id="UP000241645">
    <property type="component" value="Unassembled WGS sequence"/>
</dbReference>
<keyword evidence="2" id="KW-1185">Reference proteome</keyword>
<comment type="caution">
    <text evidence="1">The sequence shown here is derived from an EMBL/GenBank/DDBJ whole genome shotgun (WGS) entry which is preliminary data.</text>
</comment>
<gene>
    <name evidence="1" type="ORF">C7R92_11640</name>
</gene>
<evidence type="ECO:0000313" key="1">
    <source>
        <dbReference type="EMBL" id="PSK10685.1"/>
    </source>
</evidence>